<dbReference type="EMBL" id="JACGWN010000001">
    <property type="protein sequence ID" value="KAL0462205.1"/>
    <property type="molecule type" value="Genomic_DNA"/>
</dbReference>
<evidence type="ECO:0000259" key="1">
    <source>
        <dbReference type="Pfam" id="PF13966"/>
    </source>
</evidence>
<feature type="domain" description="Reverse transcriptase zinc-binding" evidence="1">
    <location>
        <begin position="448"/>
        <end position="495"/>
    </location>
</feature>
<sequence>MITKAWSSVHTVLPHNLLLDKIPAASLQLGQWNKDGFGNIRCKTKELNEEICALQKGDISTEAKARIEANERHVRKEIRKIQDENGTKVNDKEGIQKVILQYFRSIFASTNPTTEAMEEVLECLECHVTPAMNETFLHPFTSEEIAIAMKQMYPFKSPGPDDFLNNGLFTPLVNYTHIVLIPKCPNPTDMSHFRPISLCNVLYKLASKVIANRIKPFLDWIISTSQAAFVPGQLIIDNILVAYELNHFIKHKNRVWIFMSGMGTSTRRSFVSIPLSFVCRNVLVPWSLDGMWHSDQRLALSSIIGVDVVPRHEKYLGLPTIVGRSKRELFEGIKNRIWNKIHSWSAKKLSQVGCAVLVRTVLQTIPIYAMSCFRMPNHFLGELESIMGDFFWQGVNEAKTHWLAWTKLCKPKALGELGLQRLGEYNSALLAKQAWRIALGLGTVLHQRCAHDVLPTAMKLKQRGILSSEECVSCLADQEDALHVLFFCNFSRLTWVISGLPWRALHATSTSLEVWFRRVQNDLERAEWDLFLTVCWAIWWACN</sequence>
<proteinExistence type="predicted"/>
<gene>
    <name evidence="2" type="ORF">Slati_0108100</name>
</gene>
<dbReference type="Pfam" id="PF13966">
    <property type="entry name" value="zf-RVT"/>
    <property type="match status" value="1"/>
</dbReference>
<protein>
    <recommendedName>
        <fullName evidence="1">Reverse transcriptase zinc-binding domain-containing protein</fullName>
    </recommendedName>
</protein>
<comment type="caution">
    <text evidence="2">The sequence shown here is derived from an EMBL/GenBank/DDBJ whole genome shotgun (WGS) entry which is preliminary data.</text>
</comment>
<dbReference type="InterPro" id="IPR026960">
    <property type="entry name" value="RVT-Znf"/>
</dbReference>
<reference evidence="2" key="1">
    <citation type="submission" date="2020-06" db="EMBL/GenBank/DDBJ databases">
        <authorList>
            <person name="Li T."/>
            <person name="Hu X."/>
            <person name="Zhang T."/>
            <person name="Song X."/>
            <person name="Zhang H."/>
            <person name="Dai N."/>
            <person name="Sheng W."/>
            <person name="Hou X."/>
            <person name="Wei L."/>
        </authorList>
    </citation>
    <scope>NUCLEOTIDE SEQUENCE</scope>
    <source>
        <strain evidence="2">KEN1</strain>
        <tissue evidence="2">Leaf</tissue>
    </source>
</reference>
<reference evidence="2" key="2">
    <citation type="journal article" date="2024" name="Plant">
        <title>Genomic evolution and insights into agronomic trait innovations of Sesamum species.</title>
        <authorList>
            <person name="Miao H."/>
            <person name="Wang L."/>
            <person name="Qu L."/>
            <person name="Liu H."/>
            <person name="Sun Y."/>
            <person name="Le M."/>
            <person name="Wang Q."/>
            <person name="Wei S."/>
            <person name="Zheng Y."/>
            <person name="Lin W."/>
            <person name="Duan Y."/>
            <person name="Cao H."/>
            <person name="Xiong S."/>
            <person name="Wang X."/>
            <person name="Wei L."/>
            <person name="Li C."/>
            <person name="Ma Q."/>
            <person name="Ju M."/>
            <person name="Zhao R."/>
            <person name="Li G."/>
            <person name="Mu C."/>
            <person name="Tian Q."/>
            <person name="Mei H."/>
            <person name="Zhang T."/>
            <person name="Gao T."/>
            <person name="Zhang H."/>
        </authorList>
    </citation>
    <scope>NUCLEOTIDE SEQUENCE</scope>
    <source>
        <strain evidence="2">KEN1</strain>
    </source>
</reference>
<dbReference type="AlphaFoldDB" id="A0AAW2Y8V3"/>
<organism evidence="2">
    <name type="scientific">Sesamum latifolium</name>
    <dbReference type="NCBI Taxonomy" id="2727402"/>
    <lineage>
        <taxon>Eukaryota</taxon>
        <taxon>Viridiplantae</taxon>
        <taxon>Streptophyta</taxon>
        <taxon>Embryophyta</taxon>
        <taxon>Tracheophyta</taxon>
        <taxon>Spermatophyta</taxon>
        <taxon>Magnoliopsida</taxon>
        <taxon>eudicotyledons</taxon>
        <taxon>Gunneridae</taxon>
        <taxon>Pentapetalae</taxon>
        <taxon>asterids</taxon>
        <taxon>lamiids</taxon>
        <taxon>Lamiales</taxon>
        <taxon>Pedaliaceae</taxon>
        <taxon>Sesamum</taxon>
    </lineage>
</organism>
<accession>A0AAW2Y8V3</accession>
<evidence type="ECO:0000313" key="2">
    <source>
        <dbReference type="EMBL" id="KAL0462205.1"/>
    </source>
</evidence>
<dbReference type="PANTHER" id="PTHR33116:SF86">
    <property type="entry name" value="REVERSE TRANSCRIPTASE DOMAIN-CONTAINING PROTEIN"/>
    <property type="match status" value="1"/>
</dbReference>
<name>A0AAW2Y8V3_9LAMI</name>
<dbReference type="PANTHER" id="PTHR33116">
    <property type="entry name" value="REVERSE TRANSCRIPTASE ZINC-BINDING DOMAIN-CONTAINING PROTEIN-RELATED-RELATED"/>
    <property type="match status" value="1"/>
</dbReference>